<sequence>MSRNIMIGKLILLAIAALSGSGAATAQPAEKTRLSKMTFWTIIVK</sequence>
<keyword evidence="3" id="KW-1185">Reference proteome</keyword>
<reference evidence="3" key="1">
    <citation type="submission" date="2016-10" db="EMBL/GenBank/DDBJ databases">
        <authorList>
            <person name="Varghese N."/>
            <person name="Submissions S."/>
        </authorList>
    </citation>
    <scope>NUCLEOTIDE SEQUENCE [LARGE SCALE GENOMIC DNA]</scope>
    <source>
        <strain evidence="3">DSM 25811 / CCM 8410 / LMG 26954 / E90</strain>
    </source>
</reference>
<accession>A0A1G6Z570</accession>
<organism evidence="2 3">
    <name type="scientific">Niabella drilacis (strain DSM 25811 / CCM 8410 / CCUG 62505 / LMG 26954 / E90)</name>
    <dbReference type="NCBI Taxonomy" id="1285928"/>
    <lineage>
        <taxon>Bacteria</taxon>
        <taxon>Pseudomonadati</taxon>
        <taxon>Bacteroidota</taxon>
        <taxon>Chitinophagia</taxon>
        <taxon>Chitinophagales</taxon>
        <taxon>Chitinophagaceae</taxon>
        <taxon>Niabella</taxon>
    </lineage>
</organism>
<dbReference type="RefSeq" id="WP_176954510.1">
    <property type="nucleotide sequence ID" value="NZ_FMZO01000017.1"/>
</dbReference>
<proteinExistence type="predicted"/>
<protein>
    <submittedName>
        <fullName evidence="2">Uncharacterized protein</fullName>
    </submittedName>
</protein>
<feature type="signal peptide" evidence="1">
    <location>
        <begin position="1"/>
        <end position="26"/>
    </location>
</feature>
<name>A0A1G6Z570_NIADE</name>
<dbReference type="Proteomes" id="UP000198757">
    <property type="component" value="Unassembled WGS sequence"/>
</dbReference>
<feature type="chain" id="PRO_5011758232" evidence="1">
    <location>
        <begin position="27"/>
        <end position="45"/>
    </location>
</feature>
<evidence type="ECO:0000256" key="1">
    <source>
        <dbReference type="SAM" id="SignalP"/>
    </source>
</evidence>
<evidence type="ECO:0000313" key="3">
    <source>
        <dbReference type="Proteomes" id="UP000198757"/>
    </source>
</evidence>
<evidence type="ECO:0000313" key="2">
    <source>
        <dbReference type="EMBL" id="SDD97015.1"/>
    </source>
</evidence>
<gene>
    <name evidence="2" type="ORF">SAMN04487894_11737</name>
</gene>
<dbReference type="EMBL" id="FMZO01000017">
    <property type="protein sequence ID" value="SDD97015.1"/>
    <property type="molecule type" value="Genomic_DNA"/>
</dbReference>
<dbReference type="AlphaFoldDB" id="A0A1G6Z570"/>
<dbReference type="STRING" id="1285928.SAMN04487894_11737"/>
<keyword evidence="1" id="KW-0732">Signal</keyword>